<dbReference type="RefSeq" id="WP_379188123.1">
    <property type="nucleotide sequence ID" value="NZ_JBHSOW010000038.1"/>
</dbReference>
<accession>A0ABW0VWJ2</accession>
<dbReference type="InterPro" id="IPR020449">
    <property type="entry name" value="Tscrpt_reg_AraC-type_HTH"/>
</dbReference>
<evidence type="ECO:0000256" key="2">
    <source>
        <dbReference type="ARBA" id="ARBA00023125"/>
    </source>
</evidence>
<reference evidence="6" key="1">
    <citation type="journal article" date="2019" name="Int. J. Syst. Evol. Microbiol.">
        <title>The Global Catalogue of Microorganisms (GCM) 10K type strain sequencing project: providing services to taxonomists for standard genome sequencing and annotation.</title>
        <authorList>
            <consortium name="The Broad Institute Genomics Platform"/>
            <consortium name="The Broad Institute Genome Sequencing Center for Infectious Disease"/>
            <person name="Wu L."/>
            <person name="Ma J."/>
        </authorList>
    </citation>
    <scope>NUCLEOTIDE SEQUENCE [LARGE SCALE GENOMIC DNA]</scope>
    <source>
        <strain evidence="6">CGMCC 1.3240</strain>
    </source>
</reference>
<evidence type="ECO:0000313" key="6">
    <source>
        <dbReference type="Proteomes" id="UP001596047"/>
    </source>
</evidence>
<keyword evidence="6" id="KW-1185">Reference proteome</keyword>
<evidence type="ECO:0000256" key="1">
    <source>
        <dbReference type="ARBA" id="ARBA00023015"/>
    </source>
</evidence>
<protein>
    <submittedName>
        <fullName evidence="5">Helix-turn-helix transcriptional regulator</fullName>
    </submittedName>
</protein>
<dbReference type="SUPFAM" id="SSF46689">
    <property type="entry name" value="Homeodomain-like"/>
    <property type="match status" value="2"/>
</dbReference>
<keyword evidence="1" id="KW-0805">Transcription regulation</keyword>
<sequence length="95" mass="10946">MEDHYRTPFSLEDLSSHLHLSPYHISHLFKQITGITLSDYLIQRRVKEACLLLANTTKSIQEIASEVGGLSPSYFCQMFKKTKGVSPEKYRKSIR</sequence>
<dbReference type="InterPro" id="IPR009057">
    <property type="entry name" value="Homeodomain-like_sf"/>
</dbReference>
<evidence type="ECO:0000256" key="3">
    <source>
        <dbReference type="ARBA" id="ARBA00023163"/>
    </source>
</evidence>
<dbReference type="Proteomes" id="UP001596047">
    <property type="component" value="Unassembled WGS sequence"/>
</dbReference>
<dbReference type="Gene3D" id="1.10.10.60">
    <property type="entry name" value="Homeodomain-like"/>
    <property type="match status" value="2"/>
</dbReference>
<dbReference type="PANTHER" id="PTHR43280">
    <property type="entry name" value="ARAC-FAMILY TRANSCRIPTIONAL REGULATOR"/>
    <property type="match status" value="1"/>
</dbReference>
<dbReference type="PANTHER" id="PTHR43280:SF28">
    <property type="entry name" value="HTH-TYPE TRANSCRIPTIONAL ACTIVATOR RHAS"/>
    <property type="match status" value="1"/>
</dbReference>
<keyword evidence="3" id="KW-0804">Transcription</keyword>
<evidence type="ECO:0000259" key="4">
    <source>
        <dbReference type="PROSITE" id="PS01124"/>
    </source>
</evidence>
<gene>
    <name evidence="5" type="ORF">ACFPYJ_10710</name>
</gene>
<dbReference type="InterPro" id="IPR018060">
    <property type="entry name" value="HTH_AraC"/>
</dbReference>
<dbReference type="SMART" id="SM00342">
    <property type="entry name" value="HTH_ARAC"/>
    <property type="match status" value="1"/>
</dbReference>
<dbReference type="PRINTS" id="PR00032">
    <property type="entry name" value="HTHARAC"/>
</dbReference>
<feature type="domain" description="HTH araC/xylS-type" evidence="4">
    <location>
        <begin position="1"/>
        <end position="93"/>
    </location>
</feature>
<dbReference type="EMBL" id="JBHSOW010000038">
    <property type="protein sequence ID" value="MFC5649593.1"/>
    <property type="molecule type" value="Genomic_DNA"/>
</dbReference>
<dbReference type="Pfam" id="PF12833">
    <property type="entry name" value="HTH_18"/>
    <property type="match status" value="1"/>
</dbReference>
<comment type="caution">
    <text evidence="5">The sequence shown here is derived from an EMBL/GenBank/DDBJ whole genome shotgun (WGS) entry which is preliminary data.</text>
</comment>
<evidence type="ECO:0000313" key="5">
    <source>
        <dbReference type="EMBL" id="MFC5649593.1"/>
    </source>
</evidence>
<proteinExistence type="predicted"/>
<name>A0ABW0VWJ2_9BACL</name>
<dbReference type="PROSITE" id="PS01124">
    <property type="entry name" value="HTH_ARAC_FAMILY_2"/>
    <property type="match status" value="1"/>
</dbReference>
<keyword evidence="2" id="KW-0238">DNA-binding</keyword>
<organism evidence="5 6">
    <name type="scientific">Paenibacillus solisilvae</name>
    <dbReference type="NCBI Taxonomy" id="2486751"/>
    <lineage>
        <taxon>Bacteria</taxon>
        <taxon>Bacillati</taxon>
        <taxon>Bacillota</taxon>
        <taxon>Bacilli</taxon>
        <taxon>Bacillales</taxon>
        <taxon>Paenibacillaceae</taxon>
        <taxon>Paenibacillus</taxon>
    </lineage>
</organism>